<gene>
    <name evidence="1" type="ORF">Tco_1112320</name>
</gene>
<protein>
    <submittedName>
        <fullName evidence="1">Uncharacterized protein</fullName>
    </submittedName>
</protein>
<organism evidence="1 2">
    <name type="scientific">Tanacetum coccineum</name>
    <dbReference type="NCBI Taxonomy" id="301880"/>
    <lineage>
        <taxon>Eukaryota</taxon>
        <taxon>Viridiplantae</taxon>
        <taxon>Streptophyta</taxon>
        <taxon>Embryophyta</taxon>
        <taxon>Tracheophyta</taxon>
        <taxon>Spermatophyta</taxon>
        <taxon>Magnoliopsida</taxon>
        <taxon>eudicotyledons</taxon>
        <taxon>Gunneridae</taxon>
        <taxon>Pentapetalae</taxon>
        <taxon>asterids</taxon>
        <taxon>campanulids</taxon>
        <taxon>Asterales</taxon>
        <taxon>Asteraceae</taxon>
        <taxon>Asteroideae</taxon>
        <taxon>Anthemideae</taxon>
        <taxon>Anthemidinae</taxon>
        <taxon>Tanacetum</taxon>
    </lineage>
</organism>
<comment type="caution">
    <text evidence="1">The sequence shown here is derived from an EMBL/GenBank/DDBJ whole genome shotgun (WGS) entry which is preliminary data.</text>
</comment>
<dbReference type="EMBL" id="BQNB010021016">
    <property type="protein sequence ID" value="GJU01982.1"/>
    <property type="molecule type" value="Genomic_DNA"/>
</dbReference>
<dbReference type="Proteomes" id="UP001151760">
    <property type="component" value="Unassembled WGS sequence"/>
</dbReference>
<evidence type="ECO:0000313" key="2">
    <source>
        <dbReference type="Proteomes" id="UP001151760"/>
    </source>
</evidence>
<name>A0ABQ5IRC0_9ASTR</name>
<sequence length="573" mass="64358">MPVPIHAHQCLTEQTLNLGTNTFGCALQLGPERARVFTGPFCLKEKEGIKLTLLLRILTSRKNFNDNLIDGKPNKYTCPPSELSNARNKRTVEEDRVVVQDVCDRYNVNNQVRHFRGTNARGNVVAGNVGGQNRVEGNMIPGEQVTNFDDVCGMILALMWTMSLMMINAMAFDSDDTRDMAEITRKKNDGDNASLKSCEPYNANDVTDLLEQNDRFRAEIEKVKQHYKNQLEGNLKVATRSSVKPKVLANLAWRGVEVVREIVEEARVVLNMDNALNYACQYTKHLGIATKDIHTSGKRNLVINGDPQKEICLRELCPLLRLSDSMLVSTKQSDTSERIMKRNSSTKLCLKYYEGVGLLSSISLFRGTPSTKRRFVESEIVTLWKQHVHADIIISTMFLWAAAVATACYTQNRSLIHTRHNKTPYELVFLRVFGALCYPTNDSEDLGKFQAKADIGDFRLDASDMAPLAFVQDPMPIMMTPGQLNSGLAPSHVPATTNIPPTDKDLEILFQPMFDEYFEQSTDSEPVPTAYCCTTPFVSSNTYVDTPIAQDCTFYKSFTSSLQVHPPVFPHRC</sequence>
<accession>A0ABQ5IRC0</accession>
<proteinExistence type="predicted"/>
<evidence type="ECO:0000313" key="1">
    <source>
        <dbReference type="EMBL" id="GJU01982.1"/>
    </source>
</evidence>
<reference evidence="1" key="1">
    <citation type="journal article" date="2022" name="Int. J. Mol. Sci.">
        <title>Draft Genome of Tanacetum Coccineum: Genomic Comparison of Closely Related Tanacetum-Family Plants.</title>
        <authorList>
            <person name="Yamashiro T."/>
            <person name="Shiraishi A."/>
            <person name="Nakayama K."/>
            <person name="Satake H."/>
        </authorList>
    </citation>
    <scope>NUCLEOTIDE SEQUENCE</scope>
</reference>
<keyword evidence="2" id="KW-1185">Reference proteome</keyword>
<reference evidence="1" key="2">
    <citation type="submission" date="2022-01" db="EMBL/GenBank/DDBJ databases">
        <authorList>
            <person name="Yamashiro T."/>
            <person name="Shiraishi A."/>
            <person name="Satake H."/>
            <person name="Nakayama K."/>
        </authorList>
    </citation>
    <scope>NUCLEOTIDE SEQUENCE</scope>
</reference>